<feature type="non-terminal residue" evidence="2">
    <location>
        <position position="1"/>
    </location>
</feature>
<accession>A0A5J4UKC9</accession>
<name>A0A5J4UKC9_9EUKA</name>
<feature type="compositionally biased region" description="Acidic residues" evidence="1">
    <location>
        <begin position="13"/>
        <end position="25"/>
    </location>
</feature>
<comment type="caution">
    <text evidence="2">The sequence shown here is derived from an EMBL/GenBank/DDBJ whole genome shotgun (WGS) entry which is preliminary data.</text>
</comment>
<sequence length="25" mass="2625">VQGSSTSQGQQGEENEVEDDSDELG</sequence>
<evidence type="ECO:0000256" key="1">
    <source>
        <dbReference type="SAM" id="MobiDB-lite"/>
    </source>
</evidence>
<evidence type="ECO:0000313" key="3">
    <source>
        <dbReference type="Proteomes" id="UP000324800"/>
    </source>
</evidence>
<feature type="region of interest" description="Disordered" evidence="1">
    <location>
        <begin position="1"/>
        <end position="25"/>
    </location>
</feature>
<dbReference type="AlphaFoldDB" id="A0A5J4UKC9"/>
<feature type="compositionally biased region" description="Low complexity" evidence="1">
    <location>
        <begin position="1"/>
        <end position="12"/>
    </location>
</feature>
<proteinExistence type="predicted"/>
<organism evidence="2 3">
    <name type="scientific">Streblomastix strix</name>
    <dbReference type="NCBI Taxonomy" id="222440"/>
    <lineage>
        <taxon>Eukaryota</taxon>
        <taxon>Metamonada</taxon>
        <taxon>Preaxostyla</taxon>
        <taxon>Oxymonadida</taxon>
        <taxon>Streblomastigidae</taxon>
        <taxon>Streblomastix</taxon>
    </lineage>
</organism>
<dbReference type="Proteomes" id="UP000324800">
    <property type="component" value="Unassembled WGS sequence"/>
</dbReference>
<gene>
    <name evidence="2" type="ORF">EZS28_033797</name>
</gene>
<evidence type="ECO:0000313" key="2">
    <source>
        <dbReference type="EMBL" id="KAA6370674.1"/>
    </source>
</evidence>
<protein>
    <submittedName>
        <fullName evidence="2">Uncharacterized protein</fullName>
    </submittedName>
</protein>
<dbReference type="EMBL" id="SNRW01015163">
    <property type="protein sequence ID" value="KAA6370674.1"/>
    <property type="molecule type" value="Genomic_DNA"/>
</dbReference>
<reference evidence="2 3" key="1">
    <citation type="submission" date="2019-03" db="EMBL/GenBank/DDBJ databases">
        <title>Single cell metagenomics reveals metabolic interactions within the superorganism composed of flagellate Streblomastix strix and complex community of Bacteroidetes bacteria on its surface.</title>
        <authorList>
            <person name="Treitli S.C."/>
            <person name="Kolisko M."/>
            <person name="Husnik F."/>
            <person name="Keeling P."/>
            <person name="Hampl V."/>
        </authorList>
    </citation>
    <scope>NUCLEOTIDE SEQUENCE [LARGE SCALE GENOMIC DNA]</scope>
    <source>
        <strain evidence="2">ST1C</strain>
    </source>
</reference>